<gene>
    <name evidence="1" type="ORF">Tdes44962_MAKER09605</name>
</gene>
<protein>
    <submittedName>
        <fullName evidence="1">Uncharacterized protein</fullName>
    </submittedName>
</protein>
<dbReference type="Proteomes" id="UP001138500">
    <property type="component" value="Unassembled WGS sequence"/>
</dbReference>
<accession>A0A9W7SSR8</accession>
<reference evidence="1 2" key="2">
    <citation type="journal article" date="2021" name="Curr. Genet.">
        <title>Genetic response to nitrogen starvation in the aggressive Eucalyptus foliar pathogen Teratosphaeria destructans.</title>
        <authorList>
            <person name="Havenga M."/>
            <person name="Wingfield B.D."/>
            <person name="Wingfield M.J."/>
            <person name="Dreyer L.L."/>
            <person name="Roets F."/>
            <person name="Aylward J."/>
        </authorList>
    </citation>
    <scope>NUCLEOTIDE SEQUENCE [LARGE SCALE GENOMIC DNA]</scope>
    <source>
        <strain evidence="1">CMW44962</strain>
    </source>
</reference>
<dbReference type="EMBL" id="RIBY02001854">
    <property type="protein sequence ID" value="KAH9827847.1"/>
    <property type="molecule type" value="Genomic_DNA"/>
</dbReference>
<evidence type="ECO:0000313" key="2">
    <source>
        <dbReference type="Proteomes" id="UP001138500"/>
    </source>
</evidence>
<sequence>MGAMGVLYQEYVEEPQRFDKNFTPRKPSPIKWQILRKTFTDNRKRLERQYYNSEKDARMACTALQTVLDLWQQGLLPEH</sequence>
<proteinExistence type="predicted"/>
<name>A0A9W7SSR8_9PEZI</name>
<comment type="caution">
    <text evidence="1">The sequence shown here is derived from an EMBL/GenBank/DDBJ whole genome shotgun (WGS) entry which is preliminary data.</text>
</comment>
<keyword evidence="2" id="KW-1185">Reference proteome</keyword>
<evidence type="ECO:0000313" key="1">
    <source>
        <dbReference type="EMBL" id="KAH9827847.1"/>
    </source>
</evidence>
<organism evidence="1 2">
    <name type="scientific">Teratosphaeria destructans</name>
    <dbReference type="NCBI Taxonomy" id="418781"/>
    <lineage>
        <taxon>Eukaryota</taxon>
        <taxon>Fungi</taxon>
        <taxon>Dikarya</taxon>
        <taxon>Ascomycota</taxon>
        <taxon>Pezizomycotina</taxon>
        <taxon>Dothideomycetes</taxon>
        <taxon>Dothideomycetidae</taxon>
        <taxon>Mycosphaerellales</taxon>
        <taxon>Teratosphaeriaceae</taxon>
        <taxon>Teratosphaeria</taxon>
    </lineage>
</organism>
<dbReference type="OrthoDB" id="3642856at2759"/>
<reference evidence="1 2" key="1">
    <citation type="journal article" date="2018" name="IMA Fungus">
        <title>IMA Genome-F 10: Nine draft genome sequences of Claviceps purpurea s.lat., including C. arundinis, C. humidiphila, and C. cf. spartinae, pseudomolecules for the pitch canker pathogen Fusarium circinatum, draft genome of Davidsoniella eucalypti, Grosmannia galeiformis, Quambalaria eucalypti, and Teratosphaeria destructans.</title>
        <authorList>
            <person name="Wingfield B.D."/>
            <person name="Liu M."/>
            <person name="Nguyen H.D."/>
            <person name="Lane F.A."/>
            <person name="Morgan S.W."/>
            <person name="De Vos L."/>
            <person name="Wilken P.M."/>
            <person name="Duong T.A."/>
            <person name="Aylward J."/>
            <person name="Coetzee M.P."/>
            <person name="Dadej K."/>
            <person name="De Beer Z.W."/>
            <person name="Findlay W."/>
            <person name="Havenga M."/>
            <person name="Kolarik M."/>
            <person name="Menzies J.G."/>
            <person name="Naidoo K."/>
            <person name="Pochopski O."/>
            <person name="Shoukouhi P."/>
            <person name="Santana Q.C."/>
            <person name="Seifert K.A."/>
            <person name="Soal N."/>
            <person name="Steenkamp E.T."/>
            <person name="Tatham C.T."/>
            <person name="van der Nest M.A."/>
            <person name="Wingfield M.J."/>
        </authorList>
    </citation>
    <scope>NUCLEOTIDE SEQUENCE [LARGE SCALE GENOMIC DNA]</scope>
    <source>
        <strain evidence="1">CMW44962</strain>
    </source>
</reference>
<dbReference type="AlphaFoldDB" id="A0A9W7SSR8"/>